<evidence type="ECO:0000313" key="3">
    <source>
        <dbReference type="EMBL" id="TLD02000.1"/>
    </source>
</evidence>
<organism evidence="3 4">
    <name type="scientific">Robinsoniella peoriensis</name>
    <dbReference type="NCBI Taxonomy" id="180332"/>
    <lineage>
        <taxon>Bacteria</taxon>
        <taxon>Bacillati</taxon>
        <taxon>Bacillota</taxon>
        <taxon>Clostridia</taxon>
        <taxon>Lachnospirales</taxon>
        <taxon>Lachnospiraceae</taxon>
        <taxon>Robinsoniella</taxon>
    </lineage>
</organism>
<evidence type="ECO:0000256" key="2">
    <source>
        <dbReference type="SAM" id="SignalP"/>
    </source>
</evidence>
<feature type="region of interest" description="Disordered" evidence="1">
    <location>
        <begin position="25"/>
        <end position="54"/>
    </location>
</feature>
<evidence type="ECO:0000256" key="1">
    <source>
        <dbReference type="SAM" id="MobiDB-lite"/>
    </source>
</evidence>
<dbReference type="Gene3D" id="3.40.190.10">
    <property type="entry name" value="Periplasmic binding protein-like II"/>
    <property type="match status" value="1"/>
</dbReference>
<accession>A0A4U8QAE5</accession>
<reference evidence="3 4" key="1">
    <citation type="journal article" date="2019" name="Anaerobe">
        <title>Detection of Robinsoniella peoriensis in multiple bone samples of a trauma patient.</title>
        <authorList>
            <person name="Schrottner P."/>
            <person name="Hartwich K."/>
            <person name="Bunk B."/>
            <person name="Schober I."/>
            <person name="Helbig S."/>
            <person name="Rudolph W.W."/>
            <person name="Gunzer F."/>
        </authorList>
    </citation>
    <scope>NUCLEOTIDE SEQUENCE [LARGE SCALE GENOMIC DNA]</scope>
    <source>
        <strain evidence="3 4">DSM 106044</strain>
    </source>
</reference>
<feature type="compositionally biased region" description="Low complexity" evidence="1">
    <location>
        <begin position="44"/>
        <end position="54"/>
    </location>
</feature>
<protein>
    <submittedName>
        <fullName evidence="3">Lactose-binding protein</fullName>
    </submittedName>
</protein>
<feature type="chain" id="PRO_5038852537" evidence="2">
    <location>
        <begin position="22"/>
        <end position="451"/>
    </location>
</feature>
<dbReference type="AlphaFoldDB" id="A0A4U8QAE5"/>
<proteinExistence type="predicted"/>
<keyword evidence="2" id="KW-0732">Signal</keyword>
<dbReference type="SUPFAM" id="SSF53850">
    <property type="entry name" value="Periplasmic binding protein-like II"/>
    <property type="match status" value="1"/>
</dbReference>
<dbReference type="EMBL" id="QGQD01000023">
    <property type="protein sequence ID" value="TLD02000.1"/>
    <property type="molecule type" value="Genomic_DNA"/>
</dbReference>
<dbReference type="PROSITE" id="PS51257">
    <property type="entry name" value="PROKAR_LIPOPROTEIN"/>
    <property type="match status" value="1"/>
</dbReference>
<comment type="caution">
    <text evidence="3">The sequence shown here is derived from an EMBL/GenBank/DDBJ whole genome shotgun (WGS) entry which is preliminary data.</text>
</comment>
<dbReference type="RefSeq" id="WP_138001931.1">
    <property type="nucleotide sequence ID" value="NZ_QGQD01000023.1"/>
</dbReference>
<evidence type="ECO:0000313" key="4">
    <source>
        <dbReference type="Proteomes" id="UP000306509"/>
    </source>
</evidence>
<name>A0A4U8QAE5_9FIRM</name>
<dbReference type="Proteomes" id="UP000306509">
    <property type="component" value="Unassembled WGS sequence"/>
</dbReference>
<dbReference type="InterPro" id="IPR006059">
    <property type="entry name" value="SBP"/>
</dbReference>
<dbReference type="InterPro" id="IPR050490">
    <property type="entry name" value="Bact_solute-bd_prot1"/>
</dbReference>
<sequence length="451" mass="49553" precursor="true">MRKFVQMFTAVSLAVSLLVGCGPTQQKNETTATTAPEADDAKKGTATAAGDTTAEGAEELSGKLTIWWWADQMEIIEDFQKLYPNVEVEPVMIDAGDYLTKVQSTIASGGQLPDILMGELSFRGKLFSMDILENLEAEPYNFDRTQVVDYLIPAMTDENDQVLGIETCQSPAGMAYKRDLAKEYLGTDDPEELEAMLKDWDSFIEKGKEVSEKSGNKITMIPSLGDVYYMINGQSKAPRISGDTIDMAAVTDTFAQVAKFRDAGIVDKIVQWTPAWFSAYGSGNSIFYPTACWGVVDYVKANDEQGKGNWGLIVPPSGGFNWGGTTMSITKSSENKLAAWKLIEFYNLTKEGTETKKVLQLIPTSKDGASDPYFAEGEDEFFAGQNIGDVWMNRVIPTIHINPITKYDIPDVMAVELVLSSMNADTSITAEQAAELYKQEMENGAPEITVK</sequence>
<feature type="signal peptide" evidence="2">
    <location>
        <begin position="1"/>
        <end position="21"/>
    </location>
</feature>
<dbReference type="PANTHER" id="PTHR43649">
    <property type="entry name" value="ARABINOSE-BINDING PROTEIN-RELATED"/>
    <property type="match status" value="1"/>
</dbReference>
<dbReference type="Pfam" id="PF13416">
    <property type="entry name" value="SBP_bac_8"/>
    <property type="match status" value="1"/>
</dbReference>
<dbReference type="STRING" id="180332.GCA_000797495_00366"/>
<keyword evidence="4" id="KW-1185">Reference proteome</keyword>
<gene>
    <name evidence="3" type="primary">lacE_2</name>
    <name evidence="3" type="ORF">DSM106044_01037</name>
</gene>
<dbReference type="PANTHER" id="PTHR43649:SF12">
    <property type="entry name" value="DIACETYLCHITOBIOSE BINDING PROTEIN DASA"/>
    <property type="match status" value="1"/>
</dbReference>